<evidence type="ECO:0000313" key="2">
    <source>
        <dbReference type="Proteomes" id="UP001314170"/>
    </source>
</evidence>
<sequence length="172" mass="19048">MDIKLLDFYIDQPNRSGFDIYAVNSLRNILSRVLIIQVIDLLPLPNPYGTNQAVVLITRQCLSGTAPYVFQLPYERTSNSVGPPPLRESLAQVYSEERIQILPHSLGVGIIVRTIERTSNSVGPHPRGESLAQVYSEERIKILPLSPGKHTLGLGFSTEIPGEFPPCLGKKN</sequence>
<protein>
    <submittedName>
        <fullName evidence="1">Uncharacterized protein</fullName>
    </submittedName>
</protein>
<proteinExistence type="predicted"/>
<dbReference type="EMBL" id="CAWUPB010001197">
    <property type="protein sequence ID" value="CAK7356601.1"/>
    <property type="molecule type" value="Genomic_DNA"/>
</dbReference>
<dbReference type="AlphaFoldDB" id="A0AAV1SSU4"/>
<comment type="caution">
    <text evidence="1">The sequence shown here is derived from an EMBL/GenBank/DDBJ whole genome shotgun (WGS) entry which is preliminary data.</text>
</comment>
<gene>
    <name evidence="1" type="ORF">DCAF_LOCUS26874</name>
</gene>
<keyword evidence="2" id="KW-1185">Reference proteome</keyword>
<reference evidence="1 2" key="1">
    <citation type="submission" date="2024-01" db="EMBL/GenBank/DDBJ databases">
        <authorList>
            <person name="Waweru B."/>
        </authorList>
    </citation>
    <scope>NUCLEOTIDE SEQUENCE [LARGE SCALE GENOMIC DNA]</scope>
</reference>
<accession>A0AAV1SSU4</accession>
<name>A0AAV1SSU4_9ROSI</name>
<evidence type="ECO:0000313" key="1">
    <source>
        <dbReference type="EMBL" id="CAK7356601.1"/>
    </source>
</evidence>
<dbReference type="Proteomes" id="UP001314170">
    <property type="component" value="Unassembled WGS sequence"/>
</dbReference>
<organism evidence="1 2">
    <name type="scientific">Dovyalis caffra</name>
    <dbReference type="NCBI Taxonomy" id="77055"/>
    <lineage>
        <taxon>Eukaryota</taxon>
        <taxon>Viridiplantae</taxon>
        <taxon>Streptophyta</taxon>
        <taxon>Embryophyta</taxon>
        <taxon>Tracheophyta</taxon>
        <taxon>Spermatophyta</taxon>
        <taxon>Magnoliopsida</taxon>
        <taxon>eudicotyledons</taxon>
        <taxon>Gunneridae</taxon>
        <taxon>Pentapetalae</taxon>
        <taxon>rosids</taxon>
        <taxon>fabids</taxon>
        <taxon>Malpighiales</taxon>
        <taxon>Salicaceae</taxon>
        <taxon>Flacourtieae</taxon>
        <taxon>Dovyalis</taxon>
    </lineage>
</organism>